<evidence type="ECO:0000256" key="7">
    <source>
        <dbReference type="ARBA" id="ARBA00022833"/>
    </source>
</evidence>
<dbReference type="STRING" id="130081.M2XLB9"/>
<keyword evidence="7" id="KW-0862">Zinc</keyword>
<dbReference type="KEGG" id="gsl:Gasu_17240"/>
<evidence type="ECO:0000256" key="8">
    <source>
        <dbReference type="PROSITE-ProRule" id="PRU00175"/>
    </source>
</evidence>
<organism evidence="10 11">
    <name type="scientific">Galdieria sulphuraria</name>
    <name type="common">Red alga</name>
    <dbReference type="NCBI Taxonomy" id="130081"/>
    <lineage>
        <taxon>Eukaryota</taxon>
        <taxon>Rhodophyta</taxon>
        <taxon>Bangiophyceae</taxon>
        <taxon>Galdieriales</taxon>
        <taxon>Galdieriaceae</taxon>
        <taxon>Galdieria</taxon>
    </lineage>
</organism>
<evidence type="ECO:0000313" key="11">
    <source>
        <dbReference type="Proteomes" id="UP000030680"/>
    </source>
</evidence>
<sequence length="406" mass="46110">MRISEDGHWVALAQPPEESGEATTIGLRRKLLEEIVCSASSTVSRVVAVVFSVPHCVRVHFPDRLCVDHLQVPLLVESLVNPTLDAILCAEKLVRGSFGDLWRNTFGSDFRGSQSLNVEQADGNAENEKVPNIYYKIQRFLFSGNFSCGLFLPFQFTSFRKERNRGEEPGDNDTTGVNVSSYGEGTVYVTLLPVVQFIRSFSYVPFRFPNPSLTLFSSEREENEDTFRLTANMGEESFDDLLSLQETSTCLSRPADLVLIERCTARRTYQKSANLQPKDTCECSIEKDNCIKTDTMLFRYVHDFCSICLENYSNSDSLRVLPCLHFFHVVCIDKWLMMDKACPLCKWDIDRGLLYSSWEDSWTSEDHPNNYSSAVATSSAIDLIEQEPEIKWGEWFRSLFSLASSV</sequence>
<dbReference type="SMART" id="SM00744">
    <property type="entry name" value="RINGv"/>
    <property type="match status" value="1"/>
</dbReference>
<dbReference type="SMART" id="SM00184">
    <property type="entry name" value="RING"/>
    <property type="match status" value="1"/>
</dbReference>
<dbReference type="InterPro" id="IPR001841">
    <property type="entry name" value="Znf_RING"/>
</dbReference>
<accession>M2XLB9</accession>
<keyword evidence="6" id="KW-0833">Ubl conjugation pathway</keyword>
<dbReference type="GO" id="GO:0061630">
    <property type="term" value="F:ubiquitin protein ligase activity"/>
    <property type="evidence" value="ECO:0007669"/>
    <property type="project" value="UniProtKB-EC"/>
</dbReference>
<gene>
    <name evidence="10" type="ORF">Gasu_17240</name>
</gene>
<name>M2XLB9_GALSU</name>
<feature type="domain" description="RING-type" evidence="9">
    <location>
        <begin position="305"/>
        <end position="346"/>
    </location>
</feature>
<dbReference type="InterPro" id="IPR045191">
    <property type="entry name" value="MBR1/2-like"/>
</dbReference>
<evidence type="ECO:0000256" key="1">
    <source>
        <dbReference type="ARBA" id="ARBA00000900"/>
    </source>
</evidence>
<dbReference type="InterPro" id="IPR013083">
    <property type="entry name" value="Znf_RING/FYVE/PHD"/>
</dbReference>
<dbReference type="PANTHER" id="PTHR22937">
    <property type="entry name" value="E3 UBIQUITIN-PROTEIN LIGASE RNF165"/>
    <property type="match status" value="1"/>
</dbReference>
<dbReference type="eggNOG" id="KOG0800">
    <property type="taxonomic scope" value="Eukaryota"/>
</dbReference>
<dbReference type="EC" id="2.3.2.27" evidence="2"/>
<dbReference type="Gene3D" id="3.30.40.10">
    <property type="entry name" value="Zinc/RING finger domain, C3HC4 (zinc finger)"/>
    <property type="match status" value="1"/>
</dbReference>
<keyword evidence="4" id="KW-0479">Metal-binding</keyword>
<evidence type="ECO:0000256" key="3">
    <source>
        <dbReference type="ARBA" id="ARBA00022679"/>
    </source>
</evidence>
<evidence type="ECO:0000313" key="10">
    <source>
        <dbReference type="EMBL" id="EME30957.1"/>
    </source>
</evidence>
<comment type="catalytic activity">
    <reaction evidence="1">
        <text>S-ubiquitinyl-[E2 ubiquitin-conjugating enzyme]-L-cysteine + [acceptor protein]-L-lysine = [E2 ubiquitin-conjugating enzyme]-L-cysteine + N(6)-ubiquitinyl-[acceptor protein]-L-lysine.</text>
        <dbReference type="EC" id="2.3.2.27"/>
    </reaction>
</comment>
<dbReference type="Proteomes" id="UP000030680">
    <property type="component" value="Unassembled WGS sequence"/>
</dbReference>
<evidence type="ECO:0000256" key="2">
    <source>
        <dbReference type="ARBA" id="ARBA00012483"/>
    </source>
</evidence>
<dbReference type="GeneID" id="17089651"/>
<dbReference type="PANTHER" id="PTHR22937:SF65">
    <property type="entry name" value="E3 UBIQUITIN-PROTEIN LIGASE ARK2C"/>
    <property type="match status" value="1"/>
</dbReference>
<dbReference type="CDD" id="cd16454">
    <property type="entry name" value="RING-H2_PA-TM-RING"/>
    <property type="match status" value="1"/>
</dbReference>
<reference evidence="11" key="1">
    <citation type="journal article" date="2013" name="Science">
        <title>Gene transfer from bacteria and archaea facilitated evolution of an extremophilic eukaryote.</title>
        <authorList>
            <person name="Schonknecht G."/>
            <person name="Chen W.H."/>
            <person name="Ternes C.M."/>
            <person name="Barbier G.G."/>
            <person name="Shrestha R.P."/>
            <person name="Stanke M."/>
            <person name="Brautigam A."/>
            <person name="Baker B.J."/>
            <person name="Banfield J.F."/>
            <person name="Garavito R.M."/>
            <person name="Carr K."/>
            <person name="Wilkerson C."/>
            <person name="Rensing S.A."/>
            <person name="Gagneul D."/>
            <person name="Dickenson N.E."/>
            <person name="Oesterhelt C."/>
            <person name="Lercher M.J."/>
            <person name="Weber A.P."/>
        </authorList>
    </citation>
    <scope>NUCLEOTIDE SEQUENCE [LARGE SCALE GENOMIC DNA]</scope>
    <source>
        <strain evidence="11">074W</strain>
    </source>
</reference>
<dbReference type="PROSITE" id="PS50089">
    <property type="entry name" value="ZF_RING_2"/>
    <property type="match status" value="1"/>
</dbReference>
<dbReference type="OrthoDB" id="5936at2759"/>
<dbReference type="GO" id="GO:0008270">
    <property type="term" value="F:zinc ion binding"/>
    <property type="evidence" value="ECO:0007669"/>
    <property type="project" value="UniProtKB-KW"/>
</dbReference>
<dbReference type="InterPro" id="IPR011016">
    <property type="entry name" value="Znf_RING-CH"/>
</dbReference>
<evidence type="ECO:0000256" key="4">
    <source>
        <dbReference type="ARBA" id="ARBA00022723"/>
    </source>
</evidence>
<proteinExistence type="predicted"/>
<keyword evidence="3" id="KW-0808">Transferase</keyword>
<keyword evidence="11" id="KW-1185">Reference proteome</keyword>
<dbReference type="SUPFAM" id="SSF57850">
    <property type="entry name" value="RING/U-box"/>
    <property type="match status" value="1"/>
</dbReference>
<dbReference type="AlphaFoldDB" id="M2XLB9"/>
<protein>
    <recommendedName>
        <fullName evidence="2">RING-type E3 ubiquitin transferase</fullName>
        <ecNumber evidence="2">2.3.2.27</ecNumber>
    </recommendedName>
</protein>
<evidence type="ECO:0000256" key="5">
    <source>
        <dbReference type="ARBA" id="ARBA00022771"/>
    </source>
</evidence>
<dbReference type="Gramene" id="EME30957">
    <property type="protein sequence ID" value="EME30957"/>
    <property type="gene ID" value="Gasu_17240"/>
</dbReference>
<dbReference type="EMBL" id="KB454495">
    <property type="protein sequence ID" value="EME30957.1"/>
    <property type="molecule type" value="Genomic_DNA"/>
</dbReference>
<evidence type="ECO:0000256" key="6">
    <source>
        <dbReference type="ARBA" id="ARBA00022786"/>
    </source>
</evidence>
<keyword evidence="5 8" id="KW-0863">Zinc-finger</keyword>
<evidence type="ECO:0000259" key="9">
    <source>
        <dbReference type="PROSITE" id="PS50089"/>
    </source>
</evidence>
<dbReference type="Pfam" id="PF13639">
    <property type="entry name" value="zf-RING_2"/>
    <property type="match status" value="1"/>
</dbReference>
<dbReference type="RefSeq" id="XP_005707477.1">
    <property type="nucleotide sequence ID" value="XM_005707420.1"/>
</dbReference>